<evidence type="ECO:0000313" key="4">
    <source>
        <dbReference type="Proteomes" id="UP000075635"/>
    </source>
</evidence>
<dbReference type="EMBL" id="JEMB01002656">
    <property type="protein sequence ID" value="KYF79356.1"/>
    <property type="molecule type" value="Genomic_DNA"/>
</dbReference>
<dbReference type="InterPro" id="IPR032307">
    <property type="entry name" value="PepSY_TM-like_2"/>
</dbReference>
<feature type="region of interest" description="Disordered" evidence="1">
    <location>
        <begin position="1"/>
        <end position="27"/>
    </location>
</feature>
<proteinExistence type="predicted"/>
<feature type="transmembrane region" description="Helical" evidence="2">
    <location>
        <begin position="299"/>
        <end position="320"/>
    </location>
</feature>
<dbReference type="PANTHER" id="PTHR40115:SF1">
    <property type="entry name" value="INNER MEMBRANE PROTEIN WITH PEPSY TM HELIX"/>
    <property type="match status" value="1"/>
</dbReference>
<feature type="compositionally biased region" description="Basic and acidic residues" evidence="1">
    <location>
        <begin position="1"/>
        <end position="17"/>
    </location>
</feature>
<feature type="transmembrane region" description="Helical" evidence="2">
    <location>
        <begin position="44"/>
        <end position="63"/>
    </location>
</feature>
<dbReference type="InterPro" id="IPR005625">
    <property type="entry name" value="PepSY-ass_TM"/>
</dbReference>
<dbReference type="PANTHER" id="PTHR40115">
    <property type="entry name" value="INNER MEMBRANE PROTEIN WITH PEPSY TM HELIX"/>
    <property type="match status" value="1"/>
</dbReference>
<evidence type="ECO:0008006" key="5">
    <source>
        <dbReference type="Google" id="ProtNLM"/>
    </source>
</evidence>
<organism evidence="3 4">
    <name type="scientific">Sorangium cellulosum</name>
    <name type="common">Polyangium cellulosum</name>
    <dbReference type="NCBI Taxonomy" id="56"/>
    <lineage>
        <taxon>Bacteria</taxon>
        <taxon>Pseudomonadati</taxon>
        <taxon>Myxococcota</taxon>
        <taxon>Polyangia</taxon>
        <taxon>Polyangiales</taxon>
        <taxon>Polyangiaceae</taxon>
        <taxon>Sorangium</taxon>
    </lineage>
</organism>
<evidence type="ECO:0000256" key="2">
    <source>
        <dbReference type="SAM" id="Phobius"/>
    </source>
</evidence>
<keyword evidence="2" id="KW-0472">Membrane</keyword>
<dbReference type="Proteomes" id="UP000075635">
    <property type="component" value="Unassembled WGS sequence"/>
</dbReference>
<reference evidence="3 4" key="1">
    <citation type="submission" date="2014-02" db="EMBL/GenBank/DDBJ databases">
        <title>The small core and large imbalanced accessory genome model reveals a collaborative survival strategy of Sorangium cellulosum strains in nature.</title>
        <authorList>
            <person name="Han K."/>
            <person name="Peng R."/>
            <person name="Blom J."/>
            <person name="Li Y.-Z."/>
        </authorList>
    </citation>
    <scope>NUCLEOTIDE SEQUENCE [LARGE SCALE GENOMIC DNA]</scope>
    <source>
        <strain evidence="3 4">So0011-07</strain>
    </source>
</reference>
<accession>A0A150RHB6</accession>
<dbReference type="Pfam" id="PF03929">
    <property type="entry name" value="PepSY_TM"/>
    <property type="match status" value="1"/>
</dbReference>
<keyword evidence="2" id="KW-0812">Transmembrane</keyword>
<feature type="transmembrane region" description="Helical" evidence="2">
    <location>
        <begin position="267"/>
        <end position="292"/>
    </location>
</feature>
<protein>
    <recommendedName>
        <fullName evidence="5">Peptidase</fullName>
    </recommendedName>
</protein>
<sequence length="333" mass="36174">MMLAPDREGAMRDEPARAPRSAPGRRPRQRYGAVMKIVRRAHMYLGLLVFPWILLFGISGVLFNHPQIGRDFERREISAEQIAALTAFRPWDPDALARQVVEQLNAGSPARYTLDEGTPGSFSGWPELTGSTRDGGRTMLLVSLDDGDATLSTFPPGPGKAPDPPFAGAKIELPEHRMAAVEEQVKELLPGLGVEGAGPLRAHPEVSPELRFRVRDADARAWNVTYDLGSGRLDGRPEDAPTQLRFVELLGNLHKTHHFPVHGGMTWVWALFADITGITLVLWALSGLAMWWQMKPSRVIGAVAIAVAVAVAAVVMSGTASDILFGKVEKGGA</sequence>
<name>A0A150RHB6_SORCE</name>
<gene>
    <name evidence="3" type="ORF">BE17_06555</name>
</gene>
<evidence type="ECO:0000256" key="1">
    <source>
        <dbReference type="SAM" id="MobiDB-lite"/>
    </source>
</evidence>
<evidence type="ECO:0000313" key="3">
    <source>
        <dbReference type="EMBL" id="KYF79356.1"/>
    </source>
</evidence>
<keyword evidence="2" id="KW-1133">Transmembrane helix</keyword>
<dbReference type="AlphaFoldDB" id="A0A150RHB6"/>
<comment type="caution">
    <text evidence="3">The sequence shown here is derived from an EMBL/GenBank/DDBJ whole genome shotgun (WGS) entry which is preliminary data.</text>
</comment>